<keyword evidence="2" id="KW-0479">Metal-binding</keyword>
<dbReference type="CDD" id="cd07720">
    <property type="entry name" value="OPHC2-like_MBL-fold"/>
    <property type="match status" value="1"/>
</dbReference>
<evidence type="ECO:0000256" key="4">
    <source>
        <dbReference type="ARBA" id="ARBA00022833"/>
    </source>
</evidence>
<reference evidence="6" key="2">
    <citation type="journal article" date="2021" name="PeerJ">
        <title>Extensive microbial diversity within the chicken gut microbiome revealed by metagenomics and culture.</title>
        <authorList>
            <person name="Gilroy R."/>
            <person name="Ravi A."/>
            <person name="Getino M."/>
            <person name="Pursley I."/>
            <person name="Horton D.L."/>
            <person name="Alikhan N.F."/>
            <person name="Baker D."/>
            <person name="Gharbi K."/>
            <person name="Hall N."/>
            <person name="Watson M."/>
            <person name="Adriaenssens E.M."/>
            <person name="Foster-Nyarko E."/>
            <person name="Jarju S."/>
            <person name="Secka A."/>
            <person name="Antonio M."/>
            <person name="Oren A."/>
            <person name="Chaudhuri R.R."/>
            <person name="La Ragione R."/>
            <person name="Hildebrand F."/>
            <person name="Pallen M.J."/>
        </authorList>
    </citation>
    <scope>NUCLEOTIDE SEQUENCE</scope>
    <source>
        <strain evidence="6">10037</strain>
    </source>
</reference>
<gene>
    <name evidence="6" type="ORF">IAB93_04025</name>
</gene>
<dbReference type="InterPro" id="IPR036866">
    <property type="entry name" value="RibonucZ/Hydroxyglut_hydro"/>
</dbReference>
<dbReference type="SMART" id="SM00849">
    <property type="entry name" value="Lactamase_B"/>
    <property type="match status" value="1"/>
</dbReference>
<organism evidence="6 7">
    <name type="scientific">Candidatus Merdivivens pullistercoris</name>
    <dbReference type="NCBI Taxonomy" id="2840873"/>
    <lineage>
        <taxon>Bacteria</taxon>
        <taxon>Pseudomonadati</taxon>
        <taxon>Bacteroidota</taxon>
        <taxon>Bacteroidia</taxon>
        <taxon>Bacteroidales</taxon>
        <taxon>Muribaculaceae</taxon>
        <taxon>Muribaculaceae incertae sedis</taxon>
        <taxon>Candidatus Merdivivens</taxon>
    </lineage>
</organism>
<dbReference type="GO" id="GO:0016787">
    <property type="term" value="F:hydrolase activity"/>
    <property type="evidence" value="ECO:0007669"/>
    <property type="project" value="UniProtKB-KW"/>
</dbReference>
<dbReference type="InterPro" id="IPR051013">
    <property type="entry name" value="MBL_superfamily_lactonases"/>
</dbReference>
<dbReference type="Pfam" id="PF00753">
    <property type="entry name" value="Lactamase_B"/>
    <property type="match status" value="1"/>
</dbReference>
<evidence type="ECO:0000256" key="3">
    <source>
        <dbReference type="ARBA" id="ARBA00022801"/>
    </source>
</evidence>
<dbReference type="PANTHER" id="PTHR42978">
    <property type="entry name" value="QUORUM-QUENCHING LACTONASE YTNP-RELATED-RELATED"/>
    <property type="match status" value="1"/>
</dbReference>
<comment type="caution">
    <text evidence="6">The sequence shown here is derived from an EMBL/GenBank/DDBJ whole genome shotgun (WGS) entry which is preliminary data.</text>
</comment>
<proteinExistence type="inferred from homology"/>
<protein>
    <submittedName>
        <fullName evidence="6">MBL fold metallo-hydrolase</fullName>
    </submittedName>
</protein>
<dbReference type="Gene3D" id="3.60.15.10">
    <property type="entry name" value="Ribonuclease Z/Hydroxyacylglutathione hydrolase-like"/>
    <property type="match status" value="1"/>
</dbReference>
<comment type="similarity">
    <text evidence="1">Belongs to the metallo-beta-lactamase superfamily.</text>
</comment>
<dbReference type="PROSITE" id="PS51257">
    <property type="entry name" value="PROKAR_LIPOPROTEIN"/>
    <property type="match status" value="1"/>
</dbReference>
<feature type="domain" description="Metallo-beta-lactamase" evidence="5">
    <location>
        <begin position="69"/>
        <end position="255"/>
    </location>
</feature>
<dbReference type="EMBL" id="JADIME010000042">
    <property type="protein sequence ID" value="MBO8465149.1"/>
    <property type="molecule type" value="Genomic_DNA"/>
</dbReference>
<evidence type="ECO:0000256" key="1">
    <source>
        <dbReference type="ARBA" id="ARBA00007749"/>
    </source>
</evidence>
<name>A0A9D9I390_9BACT</name>
<dbReference type="Proteomes" id="UP000823597">
    <property type="component" value="Unassembled WGS sequence"/>
</dbReference>
<keyword evidence="3" id="KW-0378">Hydrolase</keyword>
<dbReference type="AlphaFoldDB" id="A0A9D9I390"/>
<accession>A0A9D9I390</accession>
<dbReference type="PANTHER" id="PTHR42978:SF6">
    <property type="entry name" value="QUORUM-QUENCHING LACTONASE YTNP-RELATED"/>
    <property type="match status" value="1"/>
</dbReference>
<evidence type="ECO:0000313" key="7">
    <source>
        <dbReference type="Proteomes" id="UP000823597"/>
    </source>
</evidence>
<evidence type="ECO:0000313" key="6">
    <source>
        <dbReference type="EMBL" id="MBO8465149.1"/>
    </source>
</evidence>
<dbReference type="SUPFAM" id="SSF56281">
    <property type="entry name" value="Metallo-hydrolase/oxidoreductase"/>
    <property type="match status" value="1"/>
</dbReference>
<sequence length="262" mass="28237">MKKSCSVFITAVFGALSFLLTSCNGRGNDVELFWIKDNAGDKLMPLELFGPVPDSIVTALSIQDGIPSSVSVFLVKTDGKTILFDTGLGAPDSRLQEGLEAAGVSPEDIDYLYLTHFHGDHIGGMMHGGTAVFPNAEVYASQAEYDAWMSMPDAQKAQVAKTMAAYSDKLHLFGFGDMLPGNILAIDAVGHTPGHTAYQVGRYLIVGDLMHGMALQSLYPEYCADYDMDKAKAVETRIRLMDYAGANGLELAGMHLPEGIME</sequence>
<reference evidence="6" key="1">
    <citation type="submission" date="2020-10" db="EMBL/GenBank/DDBJ databases">
        <authorList>
            <person name="Gilroy R."/>
        </authorList>
    </citation>
    <scope>NUCLEOTIDE SEQUENCE</scope>
    <source>
        <strain evidence="6">10037</strain>
    </source>
</reference>
<dbReference type="InterPro" id="IPR001279">
    <property type="entry name" value="Metallo-B-lactamas"/>
</dbReference>
<keyword evidence="4" id="KW-0862">Zinc</keyword>
<evidence type="ECO:0000256" key="2">
    <source>
        <dbReference type="ARBA" id="ARBA00022723"/>
    </source>
</evidence>
<evidence type="ECO:0000259" key="5">
    <source>
        <dbReference type="SMART" id="SM00849"/>
    </source>
</evidence>
<dbReference type="GO" id="GO:0046872">
    <property type="term" value="F:metal ion binding"/>
    <property type="evidence" value="ECO:0007669"/>
    <property type="project" value="UniProtKB-KW"/>
</dbReference>